<dbReference type="Proteomes" id="UP000319949">
    <property type="component" value="Unassembled WGS sequence"/>
</dbReference>
<evidence type="ECO:0000313" key="7">
    <source>
        <dbReference type="EMBL" id="TWA99268.1"/>
    </source>
</evidence>
<name>A0A560DQ98_9BRAD</name>
<evidence type="ECO:0000313" key="8">
    <source>
        <dbReference type="Proteomes" id="UP000319949"/>
    </source>
</evidence>
<comment type="similarity">
    <text evidence="2">Belongs to the LysR transcriptional regulatory family.</text>
</comment>
<proteinExistence type="inferred from homology"/>
<accession>A0A560DQ98</accession>
<comment type="function">
    <text evidence="1">NodD regulates the expression of the nodABCFE genes which encode other nodulation proteins. NodD is also a negative regulator of its own expression. Binds flavonoids as inducers.</text>
</comment>
<dbReference type="Gene3D" id="1.10.10.10">
    <property type="entry name" value="Winged helix-like DNA-binding domain superfamily/Winged helix DNA-binding domain"/>
    <property type="match status" value="1"/>
</dbReference>
<dbReference type="InterPro" id="IPR036388">
    <property type="entry name" value="WH-like_DNA-bd_sf"/>
</dbReference>
<dbReference type="Gene3D" id="3.40.190.10">
    <property type="entry name" value="Periplasmic binding protein-like II"/>
    <property type="match status" value="2"/>
</dbReference>
<dbReference type="InterPro" id="IPR000847">
    <property type="entry name" value="LysR_HTH_N"/>
</dbReference>
<evidence type="ECO:0000256" key="1">
    <source>
        <dbReference type="ARBA" id="ARBA00003502"/>
    </source>
</evidence>
<dbReference type="GO" id="GO:0003677">
    <property type="term" value="F:DNA binding"/>
    <property type="evidence" value="ECO:0007669"/>
    <property type="project" value="UniProtKB-KW"/>
</dbReference>
<protein>
    <submittedName>
        <fullName evidence="7">LysR family transcriptional regulator</fullName>
    </submittedName>
</protein>
<organism evidence="7 8">
    <name type="scientific">Bradyrhizobium stylosanthis</name>
    <dbReference type="NCBI Taxonomy" id="1803665"/>
    <lineage>
        <taxon>Bacteria</taxon>
        <taxon>Pseudomonadati</taxon>
        <taxon>Pseudomonadota</taxon>
        <taxon>Alphaproteobacteria</taxon>
        <taxon>Hyphomicrobiales</taxon>
        <taxon>Nitrobacteraceae</taxon>
        <taxon>Bradyrhizobium</taxon>
    </lineage>
</organism>
<dbReference type="GO" id="GO:0032993">
    <property type="term" value="C:protein-DNA complex"/>
    <property type="evidence" value="ECO:0007669"/>
    <property type="project" value="TreeGrafter"/>
</dbReference>
<keyword evidence="3" id="KW-0805">Transcription regulation</keyword>
<reference evidence="7 8" key="1">
    <citation type="submission" date="2019-06" db="EMBL/GenBank/DDBJ databases">
        <title>Genomic Encyclopedia of Type Strains, Phase IV (KMG-V): Genome sequencing to study the core and pangenomes of soil and plant-associated prokaryotes.</title>
        <authorList>
            <person name="Whitman W."/>
        </authorList>
    </citation>
    <scope>NUCLEOTIDE SEQUENCE [LARGE SCALE GENOMIC DNA]</scope>
    <source>
        <strain evidence="7 8">BR 510</strain>
    </source>
</reference>
<dbReference type="PRINTS" id="PR00039">
    <property type="entry name" value="HTHLYSR"/>
</dbReference>
<dbReference type="PROSITE" id="PS50931">
    <property type="entry name" value="HTH_LYSR"/>
    <property type="match status" value="1"/>
</dbReference>
<dbReference type="STRING" id="1803665.GCA_001641335_07740"/>
<comment type="caution">
    <text evidence="7">The sequence shown here is derived from an EMBL/GenBank/DDBJ whole genome shotgun (WGS) entry which is preliminary data.</text>
</comment>
<dbReference type="FunFam" id="1.10.10.10:FF:000001">
    <property type="entry name" value="LysR family transcriptional regulator"/>
    <property type="match status" value="1"/>
</dbReference>
<evidence type="ECO:0000256" key="2">
    <source>
        <dbReference type="ARBA" id="ARBA00009437"/>
    </source>
</evidence>
<dbReference type="CDD" id="cd08414">
    <property type="entry name" value="PBP2_LTTR_aromatics_like"/>
    <property type="match status" value="1"/>
</dbReference>
<dbReference type="EMBL" id="VITK01000004">
    <property type="protein sequence ID" value="TWA99268.1"/>
    <property type="molecule type" value="Genomic_DNA"/>
</dbReference>
<dbReference type="AlphaFoldDB" id="A0A560DQ98"/>
<sequence length="325" mass="35050">MAGIDSENDSFVNSPSNTIFDANPYVFGMPMDLRRLRYFVAVAETRSIGKAAERLRMAQPPLSVQIRKLEAEIGAPLFRRGTRGMDLTEAGQALLARASEALALAADGAEAARAVAAGRRGRLSVGYMFVLANAMLPRLIPELRRSVPGVDLEFAELSASTREARVLDRSVTVALCMPAINHPEIQVARIGTQRLMLAMPIRSPLARLSSVPMAKLHGRPLIALPHPDHGPASSAVVPLLRRHQVVMPIASRVETVHSAMSLVLAGEGLAILPACAQLGAPRGIVFRPLREATDSLDIAVCWRRDSHSPLIGTFLKCAEKAVARM</sequence>
<dbReference type="SUPFAM" id="SSF46785">
    <property type="entry name" value="Winged helix' DNA-binding domain"/>
    <property type="match status" value="1"/>
</dbReference>
<feature type="domain" description="HTH lysR-type" evidence="6">
    <location>
        <begin position="31"/>
        <end position="88"/>
    </location>
</feature>
<evidence type="ECO:0000256" key="4">
    <source>
        <dbReference type="ARBA" id="ARBA00023125"/>
    </source>
</evidence>
<dbReference type="Pfam" id="PF00126">
    <property type="entry name" value="HTH_1"/>
    <property type="match status" value="1"/>
</dbReference>
<evidence type="ECO:0000256" key="5">
    <source>
        <dbReference type="ARBA" id="ARBA00023163"/>
    </source>
</evidence>
<dbReference type="InterPro" id="IPR005119">
    <property type="entry name" value="LysR_subst-bd"/>
</dbReference>
<keyword evidence="5" id="KW-0804">Transcription</keyword>
<dbReference type="PANTHER" id="PTHR30346">
    <property type="entry name" value="TRANSCRIPTIONAL DUAL REGULATOR HCAR-RELATED"/>
    <property type="match status" value="1"/>
</dbReference>
<keyword evidence="8" id="KW-1185">Reference proteome</keyword>
<dbReference type="SUPFAM" id="SSF53850">
    <property type="entry name" value="Periplasmic binding protein-like II"/>
    <property type="match status" value="1"/>
</dbReference>
<dbReference type="Pfam" id="PF03466">
    <property type="entry name" value="LysR_substrate"/>
    <property type="match status" value="1"/>
</dbReference>
<keyword evidence="4" id="KW-0238">DNA-binding</keyword>
<dbReference type="InterPro" id="IPR036390">
    <property type="entry name" value="WH_DNA-bd_sf"/>
</dbReference>
<gene>
    <name evidence="7" type="ORF">FBZ96_104243</name>
</gene>
<evidence type="ECO:0000259" key="6">
    <source>
        <dbReference type="PROSITE" id="PS50931"/>
    </source>
</evidence>
<dbReference type="GO" id="GO:0003700">
    <property type="term" value="F:DNA-binding transcription factor activity"/>
    <property type="evidence" value="ECO:0007669"/>
    <property type="project" value="InterPro"/>
</dbReference>
<evidence type="ECO:0000256" key="3">
    <source>
        <dbReference type="ARBA" id="ARBA00023015"/>
    </source>
</evidence>
<dbReference type="PANTHER" id="PTHR30346:SF0">
    <property type="entry name" value="HCA OPERON TRANSCRIPTIONAL ACTIVATOR HCAR"/>
    <property type="match status" value="1"/>
</dbReference>